<evidence type="ECO:0000259" key="2">
    <source>
        <dbReference type="Pfam" id="PF02121"/>
    </source>
</evidence>
<name>A0AAV4DAJ9_9GAST</name>
<organism evidence="3 4">
    <name type="scientific">Plakobranchus ocellatus</name>
    <dbReference type="NCBI Taxonomy" id="259542"/>
    <lineage>
        <taxon>Eukaryota</taxon>
        <taxon>Metazoa</taxon>
        <taxon>Spiralia</taxon>
        <taxon>Lophotrochozoa</taxon>
        <taxon>Mollusca</taxon>
        <taxon>Gastropoda</taxon>
        <taxon>Heterobranchia</taxon>
        <taxon>Euthyneura</taxon>
        <taxon>Panpulmonata</taxon>
        <taxon>Sacoglossa</taxon>
        <taxon>Placobranchoidea</taxon>
        <taxon>Plakobranchidae</taxon>
        <taxon>Plakobranchus</taxon>
    </lineage>
</organism>
<dbReference type="PANTHER" id="PTHR10658">
    <property type="entry name" value="PHOSPHATIDYLINOSITOL TRANSFER PROTEIN"/>
    <property type="match status" value="1"/>
</dbReference>
<dbReference type="GO" id="GO:0071944">
    <property type="term" value="C:cell periphery"/>
    <property type="evidence" value="ECO:0007669"/>
    <property type="project" value="UniProtKB-ARBA"/>
</dbReference>
<protein>
    <submittedName>
        <fullName evidence="3">Phosphatidylinositol transfer protein alpha isoform</fullName>
    </submittedName>
</protein>
<feature type="region of interest" description="Disordered" evidence="1">
    <location>
        <begin position="268"/>
        <end position="291"/>
    </location>
</feature>
<accession>A0AAV4DAJ9</accession>
<dbReference type="GO" id="GO:0005737">
    <property type="term" value="C:cytoplasm"/>
    <property type="evidence" value="ECO:0007669"/>
    <property type="project" value="UniProtKB-ARBA"/>
</dbReference>
<comment type="caution">
    <text evidence="3">The sequence shown here is derived from an EMBL/GenBank/DDBJ whole genome shotgun (WGS) entry which is preliminary data.</text>
</comment>
<dbReference type="FunFam" id="3.30.530.20:FF:000028">
    <property type="entry name" value="Phosphatidylinositol transfer protein 5"/>
    <property type="match status" value="1"/>
</dbReference>
<reference evidence="3 4" key="1">
    <citation type="journal article" date="2021" name="Elife">
        <title>Chloroplast acquisition without the gene transfer in kleptoplastic sea slugs, Plakobranchus ocellatus.</title>
        <authorList>
            <person name="Maeda T."/>
            <person name="Takahashi S."/>
            <person name="Yoshida T."/>
            <person name="Shimamura S."/>
            <person name="Takaki Y."/>
            <person name="Nagai Y."/>
            <person name="Toyoda A."/>
            <person name="Suzuki Y."/>
            <person name="Arimoto A."/>
            <person name="Ishii H."/>
            <person name="Satoh N."/>
            <person name="Nishiyama T."/>
            <person name="Hasebe M."/>
            <person name="Maruyama T."/>
            <person name="Minagawa J."/>
            <person name="Obokata J."/>
            <person name="Shigenobu S."/>
        </authorList>
    </citation>
    <scope>NUCLEOTIDE SEQUENCE [LARGE SCALE GENOMIC DNA]</scope>
</reference>
<proteinExistence type="predicted"/>
<dbReference type="InterPro" id="IPR001666">
    <property type="entry name" value="PI_transfer"/>
</dbReference>
<evidence type="ECO:0000313" key="4">
    <source>
        <dbReference type="Proteomes" id="UP000735302"/>
    </source>
</evidence>
<evidence type="ECO:0000256" key="1">
    <source>
        <dbReference type="SAM" id="MobiDB-lite"/>
    </source>
</evidence>
<gene>
    <name evidence="3" type="ORF">PoB_006767900</name>
</gene>
<dbReference type="Pfam" id="PF02121">
    <property type="entry name" value="IP_trans"/>
    <property type="match status" value="1"/>
</dbReference>
<dbReference type="GO" id="GO:0008525">
    <property type="term" value="F:phosphatidylcholine transporter activity"/>
    <property type="evidence" value="ECO:0007669"/>
    <property type="project" value="TreeGrafter"/>
</dbReference>
<dbReference type="EMBL" id="BLXT01007673">
    <property type="protein sequence ID" value="GFO41174.1"/>
    <property type="molecule type" value="Genomic_DNA"/>
</dbReference>
<dbReference type="PANTHER" id="PTHR10658:SF11">
    <property type="entry name" value="VIBRATOR, ISOFORM B"/>
    <property type="match status" value="1"/>
</dbReference>
<dbReference type="PRINTS" id="PR00391">
    <property type="entry name" value="PITRANSFER"/>
</dbReference>
<dbReference type="InterPro" id="IPR023393">
    <property type="entry name" value="START-like_dom_sf"/>
</dbReference>
<feature type="compositionally biased region" description="Basic and acidic residues" evidence="1">
    <location>
        <begin position="268"/>
        <end position="281"/>
    </location>
</feature>
<sequence length="291" mass="33481">MNFAQHHLIREFRVTLPMSVEEYHVGQLWSVAQVSKNETGGGEGVEVIENVPFDMKSNAPNPPLQAAGKTFTKGQYTHKIYHLSQKVPTFIRILAPKGSLEIHEKAWNAYPYCRTVITNPSYMGDKFYVIIESFHAPDNGNTPNIHGLSGRDLSHRTVVKLDIANDKVMSKDYKPEWDPCLVGSPKAGRAPLPKDKTGEWMNQVSPVMTCYKVVKVWFKWFGLQNRMESFAMSQYNRLFLNFHRQVVCWVDNFYGMTMEDIRRIESETKEKLDQQRQEDGLRGMTATDEDK</sequence>
<dbReference type="InterPro" id="IPR055261">
    <property type="entry name" value="PI_transfer_N"/>
</dbReference>
<dbReference type="SUPFAM" id="SSF55961">
    <property type="entry name" value="Bet v1-like"/>
    <property type="match status" value="1"/>
</dbReference>
<dbReference type="Gene3D" id="3.30.530.20">
    <property type="match status" value="1"/>
</dbReference>
<dbReference type="GO" id="GO:0031210">
    <property type="term" value="F:phosphatidylcholine binding"/>
    <property type="evidence" value="ECO:0007669"/>
    <property type="project" value="TreeGrafter"/>
</dbReference>
<feature type="domain" description="Phosphatidylinositol transfer protein N-terminal" evidence="2">
    <location>
        <begin position="8"/>
        <end position="270"/>
    </location>
</feature>
<evidence type="ECO:0000313" key="3">
    <source>
        <dbReference type="EMBL" id="GFO41174.1"/>
    </source>
</evidence>
<dbReference type="Proteomes" id="UP000735302">
    <property type="component" value="Unassembled WGS sequence"/>
</dbReference>
<keyword evidence="4" id="KW-1185">Reference proteome</keyword>
<dbReference type="GO" id="GO:0035091">
    <property type="term" value="F:phosphatidylinositol binding"/>
    <property type="evidence" value="ECO:0007669"/>
    <property type="project" value="TreeGrafter"/>
</dbReference>
<dbReference type="GO" id="GO:0008526">
    <property type="term" value="F:phosphatidylinositol transfer activity"/>
    <property type="evidence" value="ECO:0007669"/>
    <property type="project" value="TreeGrafter"/>
</dbReference>
<dbReference type="AlphaFoldDB" id="A0AAV4DAJ9"/>